<dbReference type="OrthoDB" id="2448405at2759"/>
<dbReference type="PANTHER" id="PTHR24036:SF5">
    <property type="entry name" value="THROMBOMODULIN"/>
    <property type="match status" value="1"/>
</dbReference>
<dbReference type="EMBL" id="CAIIXF020000005">
    <property type="protein sequence ID" value="CAH1784589.1"/>
    <property type="molecule type" value="Genomic_DNA"/>
</dbReference>
<comment type="caution">
    <text evidence="2">The sequence shown here is derived from an EMBL/GenBank/DDBJ whole genome shotgun (WGS) entry which is preliminary data.</text>
</comment>
<accession>A0A8J1XG68</accession>
<sequence length="663" mass="73087">MTNFTWKTIVFFCNLAVVICNLGVEIGDLIDRSSHKVSGKVYAVDNTRLHIKGFTYDGEGPDAFFWINKKDGSSTVDGNGQKMADEMGSLGILGKYENKDITLELPRGLEVTDIKYLSVWCKQFGVNFGDIIFPDNVQPPQAKSIGQFSELAHGLRSGEVVILDEKTLMVNNLHYDGQGPDAFFLAGTGDSVRYYDGITKIPDETGSLAILKKYTGQTITLTLPDPLTVKSIDWVSMWCIQANQNFGDVKMPDESELTNIPPYFPRIMMKELENCEQLDSTVNAAWEIDGAMITIDMSAKLDEGDYISFGLSGNADSVAMINADVTVGFIDEGTYKAQDYYLNAKAGCSSGRGACPDITQDGADDVMDVQGRMVDGITSIRYTRPLGTGDSKDRNITLGTEMAVVWGIGRLGLNKLVTYHSKKTAELKKVNFGRTAMRNCPNLNTGNDGPAPTPWKKIELFGAMNNTFTAKIGPTGGKQGYEALTGRPSWGIAWYINNILIPEVYVVRNTTYKFIINGGNDPVNSAKNHPFYLTSSPDGGYIQLGADERKEERVFAGVEDGNATAAGSLCQYKESAGIKPSYATFDEYFDNLQELCDEPKEPAVFEWTPDADTPDVVYYQCFTHKYLGWKMRVVDEMPTSSSSTTVAAMITLLLNYLMTRLLR</sequence>
<dbReference type="InterPro" id="IPR019545">
    <property type="entry name" value="DM13_domain"/>
</dbReference>
<dbReference type="PROSITE" id="PS50836">
    <property type="entry name" value="DOMON"/>
    <property type="match status" value="1"/>
</dbReference>
<dbReference type="Proteomes" id="UP000749559">
    <property type="component" value="Unassembled WGS sequence"/>
</dbReference>
<dbReference type="InterPro" id="IPR005018">
    <property type="entry name" value="DOMON_domain"/>
</dbReference>
<keyword evidence="1" id="KW-0677">Repeat</keyword>
<name>A0A8J1XG68_OWEFU</name>
<dbReference type="CDD" id="cd09631">
    <property type="entry name" value="DOMON_DOH"/>
    <property type="match status" value="1"/>
</dbReference>
<dbReference type="SMART" id="SM00664">
    <property type="entry name" value="DoH"/>
    <property type="match status" value="1"/>
</dbReference>
<dbReference type="SMART" id="SM00686">
    <property type="entry name" value="DM13"/>
    <property type="match status" value="2"/>
</dbReference>
<keyword evidence="3" id="KW-1185">Reference proteome</keyword>
<reference evidence="2" key="1">
    <citation type="submission" date="2022-03" db="EMBL/GenBank/DDBJ databases">
        <authorList>
            <person name="Martin C."/>
        </authorList>
    </citation>
    <scope>NUCLEOTIDE SEQUENCE</scope>
</reference>
<dbReference type="PANTHER" id="PTHR24036">
    <property type="entry name" value="SKELETOR-RELATED"/>
    <property type="match status" value="1"/>
</dbReference>
<dbReference type="AlphaFoldDB" id="A0A8J1XG68"/>
<protein>
    <submittedName>
        <fullName evidence="2">Uncharacterized protein</fullName>
    </submittedName>
</protein>
<dbReference type="InterPro" id="IPR057443">
    <property type="entry name" value="At5g54830-like"/>
</dbReference>
<proteinExistence type="predicted"/>
<gene>
    <name evidence="2" type="ORF">OFUS_LOCUS10758</name>
</gene>
<organism evidence="2 3">
    <name type="scientific">Owenia fusiformis</name>
    <name type="common">Polychaete worm</name>
    <dbReference type="NCBI Taxonomy" id="6347"/>
    <lineage>
        <taxon>Eukaryota</taxon>
        <taxon>Metazoa</taxon>
        <taxon>Spiralia</taxon>
        <taxon>Lophotrochozoa</taxon>
        <taxon>Annelida</taxon>
        <taxon>Polychaeta</taxon>
        <taxon>Sedentaria</taxon>
        <taxon>Canalipalpata</taxon>
        <taxon>Sabellida</taxon>
        <taxon>Oweniida</taxon>
        <taxon>Oweniidae</taxon>
        <taxon>Owenia</taxon>
    </lineage>
</organism>
<dbReference type="Pfam" id="PF25489">
    <property type="entry name" value="At5g54830"/>
    <property type="match status" value="1"/>
</dbReference>
<dbReference type="PROSITE" id="PS51549">
    <property type="entry name" value="DM13"/>
    <property type="match status" value="2"/>
</dbReference>
<dbReference type="Pfam" id="PF03351">
    <property type="entry name" value="DOMON"/>
    <property type="match status" value="1"/>
</dbReference>
<evidence type="ECO:0000313" key="3">
    <source>
        <dbReference type="Proteomes" id="UP000749559"/>
    </source>
</evidence>
<dbReference type="InterPro" id="IPR045266">
    <property type="entry name" value="DOH_DOMON"/>
</dbReference>
<dbReference type="InterPro" id="IPR052126">
    <property type="entry name" value="Spindle_Org/Thrombomodulin"/>
</dbReference>
<dbReference type="Pfam" id="PF10517">
    <property type="entry name" value="DM13"/>
    <property type="match status" value="2"/>
</dbReference>
<evidence type="ECO:0000313" key="2">
    <source>
        <dbReference type="EMBL" id="CAH1784589.1"/>
    </source>
</evidence>
<evidence type="ECO:0000256" key="1">
    <source>
        <dbReference type="ARBA" id="ARBA00022737"/>
    </source>
</evidence>